<dbReference type="SUPFAM" id="SSF52833">
    <property type="entry name" value="Thioredoxin-like"/>
    <property type="match status" value="1"/>
</dbReference>
<dbReference type="Pfam" id="PF00578">
    <property type="entry name" value="AhpC-TSA"/>
    <property type="match status" value="1"/>
</dbReference>
<evidence type="ECO:0000259" key="2">
    <source>
        <dbReference type="PROSITE" id="PS51352"/>
    </source>
</evidence>
<dbReference type="AlphaFoldDB" id="A0A5C1I863"/>
<feature type="chain" id="PRO_5022964897" evidence="1">
    <location>
        <begin position="24"/>
        <end position="204"/>
    </location>
</feature>
<keyword evidence="4" id="KW-1185">Reference proteome</keyword>
<accession>A0A5C1I863</accession>
<evidence type="ECO:0000256" key="1">
    <source>
        <dbReference type="SAM" id="SignalP"/>
    </source>
</evidence>
<dbReference type="PROSITE" id="PS51352">
    <property type="entry name" value="THIOREDOXIN_2"/>
    <property type="match status" value="1"/>
</dbReference>
<dbReference type="RefSeq" id="WP_112573186.1">
    <property type="nucleotide sequence ID" value="NZ_CP043450.1"/>
</dbReference>
<dbReference type="PANTHER" id="PTHR42852">
    <property type="entry name" value="THIOL:DISULFIDE INTERCHANGE PROTEIN DSBE"/>
    <property type="match status" value="1"/>
</dbReference>
<protein>
    <submittedName>
        <fullName evidence="3">TlpA family protein disulfide reductase</fullName>
    </submittedName>
</protein>
<organism evidence="3 4">
    <name type="scientific">Mucilaginibacter rubeus</name>
    <dbReference type="NCBI Taxonomy" id="2027860"/>
    <lineage>
        <taxon>Bacteria</taxon>
        <taxon>Pseudomonadati</taxon>
        <taxon>Bacteroidota</taxon>
        <taxon>Sphingobacteriia</taxon>
        <taxon>Sphingobacteriales</taxon>
        <taxon>Sphingobacteriaceae</taxon>
        <taxon>Mucilaginibacter</taxon>
    </lineage>
</organism>
<dbReference type="InterPro" id="IPR000866">
    <property type="entry name" value="AhpC/TSA"/>
</dbReference>
<dbReference type="PANTHER" id="PTHR42852:SF17">
    <property type="entry name" value="THIOREDOXIN-LIKE PROTEIN HI_1115"/>
    <property type="match status" value="1"/>
</dbReference>
<dbReference type="InterPro" id="IPR036249">
    <property type="entry name" value="Thioredoxin-like_sf"/>
</dbReference>
<dbReference type="InterPro" id="IPR013766">
    <property type="entry name" value="Thioredoxin_domain"/>
</dbReference>
<dbReference type="KEGG" id="mrub:DEO27_030980"/>
<feature type="signal peptide" evidence="1">
    <location>
        <begin position="1"/>
        <end position="23"/>
    </location>
</feature>
<dbReference type="CDD" id="cd02966">
    <property type="entry name" value="TlpA_like_family"/>
    <property type="match status" value="1"/>
</dbReference>
<gene>
    <name evidence="3" type="ORF">DEO27_030980</name>
</gene>
<evidence type="ECO:0000313" key="3">
    <source>
        <dbReference type="EMBL" id="QEM14255.1"/>
    </source>
</evidence>
<sequence length="204" mass="23292">MKNPFKCTFFCLIAVFFALSAKASDYHQKSVLGADSLLNYPAPDFTLKDLSGKMVSLSDYRGKTLVIDFWATWCHYCLKSFPSTQLVVDKYKDDPNVVFLFIDTREVKENYVELIRKLLSDHHYTFNVVLDKKGPDGVQNKIFKQYGAEGVPATFIIDRDGIARYKVLGYDEELPTDAVVKHMSELIDNVENSQSGFTMEFKPL</sequence>
<name>A0A5C1I863_9SPHI</name>
<dbReference type="GO" id="GO:0016491">
    <property type="term" value="F:oxidoreductase activity"/>
    <property type="evidence" value="ECO:0007669"/>
    <property type="project" value="InterPro"/>
</dbReference>
<reference evidence="3" key="1">
    <citation type="submission" date="2019-08" db="EMBL/GenBank/DDBJ databases">
        <title>Comparative genome analysis confer to the adaptation heavy metal polluted environment.</title>
        <authorList>
            <person name="Li Y."/>
        </authorList>
    </citation>
    <scope>NUCLEOTIDE SEQUENCE [LARGE SCALE GENOMIC DNA]</scope>
    <source>
        <strain evidence="3">P1</strain>
    </source>
</reference>
<dbReference type="EMBL" id="CP043450">
    <property type="protein sequence ID" value="QEM14255.1"/>
    <property type="molecule type" value="Genomic_DNA"/>
</dbReference>
<evidence type="ECO:0000313" key="4">
    <source>
        <dbReference type="Proteomes" id="UP000251402"/>
    </source>
</evidence>
<proteinExistence type="predicted"/>
<dbReference type="Gene3D" id="3.40.30.10">
    <property type="entry name" value="Glutaredoxin"/>
    <property type="match status" value="1"/>
</dbReference>
<dbReference type="OrthoDB" id="634996at2"/>
<keyword evidence="1" id="KW-0732">Signal</keyword>
<dbReference type="InterPro" id="IPR050553">
    <property type="entry name" value="Thioredoxin_ResA/DsbE_sf"/>
</dbReference>
<dbReference type="GO" id="GO:0016209">
    <property type="term" value="F:antioxidant activity"/>
    <property type="evidence" value="ECO:0007669"/>
    <property type="project" value="InterPro"/>
</dbReference>
<dbReference type="Proteomes" id="UP000251402">
    <property type="component" value="Chromosome"/>
</dbReference>
<feature type="domain" description="Thioredoxin" evidence="2">
    <location>
        <begin position="36"/>
        <end position="188"/>
    </location>
</feature>